<dbReference type="Pfam" id="PF01935">
    <property type="entry name" value="DUF87"/>
    <property type="match status" value="1"/>
</dbReference>
<feature type="region of interest" description="Disordered" evidence="1">
    <location>
        <begin position="260"/>
        <end position="347"/>
    </location>
</feature>
<dbReference type="InterPro" id="IPR008571">
    <property type="entry name" value="HerA-like"/>
</dbReference>
<dbReference type="GeneID" id="70092652"/>
<dbReference type="AlphaFoldDB" id="A0AAX1MG39"/>
<dbReference type="InterPro" id="IPR027417">
    <property type="entry name" value="P-loop_NTPase"/>
</dbReference>
<gene>
    <name evidence="3" type="ORF">H2677_09010</name>
</gene>
<dbReference type="Proteomes" id="UP000679388">
    <property type="component" value="Chromosome"/>
</dbReference>
<protein>
    <submittedName>
        <fullName evidence="3">ATP-binding protein</fullName>
    </submittedName>
</protein>
<reference evidence="3" key="1">
    <citation type="submission" date="2020-07" db="EMBL/GenBank/DDBJ databases">
        <title>Acinetobacter junii strain YR7 chromosome and plasmid pNDM-YR7.</title>
        <authorList>
            <person name="Tang B."/>
        </authorList>
    </citation>
    <scope>NUCLEOTIDE SEQUENCE</scope>
    <source>
        <strain evidence="3">YR7</strain>
    </source>
</reference>
<dbReference type="Gene3D" id="3.40.50.300">
    <property type="entry name" value="P-loop containing nucleotide triphosphate hydrolases"/>
    <property type="match status" value="2"/>
</dbReference>
<organism evidence="3 4">
    <name type="scientific">Acinetobacter junii</name>
    <dbReference type="NCBI Taxonomy" id="40215"/>
    <lineage>
        <taxon>Bacteria</taxon>
        <taxon>Pseudomonadati</taxon>
        <taxon>Pseudomonadota</taxon>
        <taxon>Gammaproteobacteria</taxon>
        <taxon>Moraxellales</taxon>
        <taxon>Moraxellaceae</taxon>
        <taxon>Acinetobacter</taxon>
    </lineage>
</organism>
<evidence type="ECO:0000313" key="3">
    <source>
        <dbReference type="EMBL" id="QUY35422.1"/>
    </source>
</evidence>
<dbReference type="RefSeq" id="WP_212638354.1">
    <property type="nucleotide sequence ID" value="NZ_CP059558.1"/>
</dbReference>
<dbReference type="SUPFAM" id="SSF52540">
    <property type="entry name" value="P-loop containing nucleoside triphosphate hydrolases"/>
    <property type="match status" value="1"/>
</dbReference>
<keyword evidence="3" id="KW-0547">Nucleotide-binding</keyword>
<accession>A0AAX1MG39</accession>
<evidence type="ECO:0000256" key="1">
    <source>
        <dbReference type="SAM" id="MobiDB-lite"/>
    </source>
</evidence>
<evidence type="ECO:0000313" key="4">
    <source>
        <dbReference type="Proteomes" id="UP000679388"/>
    </source>
</evidence>
<dbReference type="PANTHER" id="PTHR42957:SF1">
    <property type="entry name" value="HELICASE MJ1565-RELATED"/>
    <property type="match status" value="1"/>
</dbReference>
<dbReference type="EMBL" id="CP059558">
    <property type="protein sequence ID" value="QUY35422.1"/>
    <property type="molecule type" value="Genomic_DNA"/>
</dbReference>
<feature type="compositionally biased region" description="Polar residues" evidence="1">
    <location>
        <begin position="331"/>
        <end position="347"/>
    </location>
</feature>
<keyword evidence="3" id="KW-0067">ATP-binding</keyword>
<feature type="domain" description="Helicase HerA central" evidence="2">
    <location>
        <begin position="518"/>
        <end position="741"/>
    </location>
</feature>
<evidence type="ECO:0000259" key="2">
    <source>
        <dbReference type="Pfam" id="PF01935"/>
    </source>
</evidence>
<sequence>MSNMVMKSPELLLIGENNLEKSLYSAEYMINKSYLPDLPNMSILPTFNIENINLSAEVRLFKLERLVQNNKQSVLESLTAIYTALGKSEHSLFFILESDGNTTQIYLGVKSKSGSFEGHSAGELLKATFEGQFSGSDLKTVTNIALLDIFQNTANYENNAGTGVTAVTTIPSLSVDNRENFMQGMERFIDAAEGKVYQAIILAESVAEEVLQTISRGYEQIYTQISPYAKKTFSYSQQESDNVAETLSTGITKTLAQSVGLTETKGQSTTQGTNESNQTGSSSSKGGSIAPLGMGINIGGGYSSSETKGKSYTESENTSESNNQTKTSSNAQMQNTSTTNGKTHGTSQQNTIEFQNKSVQQILNKVDQNLKRLDEIQSFGGWNFAAYFIGQTPTVSHALGSIYYGLMKGDESSCEASMITTWGHKEKTLVLKYLRNLQHPQLKPIAELDVQVPFVTPTTLLSTKEIALTLNLPQHSTSSVSVVETVPFGRSIQYLNDVQYEGKTGVELGVLRHLWKDFNRKVVLDNKQLTQHTLVCGSTGSGKSNTLYTILNNLRQQKIPFLVIEPVKGEYKHVFGNYDDVSVYGTNPRQATLLKLNPFSFPNEIHVLEHVDRLIEIFNVCWPMYAAMPVILKKSILQAYQRVGWDLDESVNIRSINLFPTFTDVACALKEIIQNSEYSEEVKGNYIGSLETRIMSLTDGLNAQLFSQNELDSSILFDQNVVVDLSRVASSETKSLIMGILVMKLNEYRTSQQLDMNSNLRHVAVLEEAHHLLKRTNISQSMESSNLVGKSVEMLSESIAEMRTYGQGFIIVDQSPNALDISAVRNTNTKIILRLPEEQDRQVVGRSVALKEEQLEEISKLPQGVAIVHQSNWLEPILCKINYFSQDHYKYNFEKNIENIPKIKEIQKAVVYFLLYVGKRLPEDYIQPDIEFLKKTLCFIPDTALRMEIEHLVKIYQLGKLQFDAIKDFGRISQYIVKILNLETVLEPLLKKSFDINDFDQELNKYIFSQDIILKTELKHACLKYLTNVDSGYLKAYQMWTDHTQNQLML</sequence>
<proteinExistence type="predicted"/>
<name>A0AAX1MG39_ACIJU</name>
<dbReference type="InterPro" id="IPR002789">
    <property type="entry name" value="HerA_central"/>
</dbReference>
<feature type="compositionally biased region" description="Polar residues" evidence="1">
    <location>
        <begin position="260"/>
        <end position="286"/>
    </location>
</feature>
<feature type="compositionally biased region" description="Low complexity" evidence="1">
    <location>
        <begin position="314"/>
        <end position="330"/>
    </location>
</feature>
<dbReference type="GO" id="GO:0005524">
    <property type="term" value="F:ATP binding"/>
    <property type="evidence" value="ECO:0007669"/>
    <property type="project" value="UniProtKB-KW"/>
</dbReference>
<dbReference type="PANTHER" id="PTHR42957">
    <property type="entry name" value="HELICASE MJ1565-RELATED"/>
    <property type="match status" value="1"/>
</dbReference>